<name>A0ABN4JH13_9BURK</name>
<proteinExistence type="predicted"/>
<dbReference type="EMBL" id="CP013480">
    <property type="protein sequence ID" value="ALS59749.1"/>
    <property type="molecule type" value="Genomic_DNA"/>
</dbReference>
<reference evidence="2" key="1">
    <citation type="submission" date="2015-12" db="EMBL/GenBank/DDBJ databases">
        <title>Complete genome sequence of Pandoraea norimbergensis DSM 11628.</title>
        <authorList>
            <person name="Ee R."/>
            <person name="Lim Y.-L."/>
            <person name="Yong D."/>
            <person name="Yin W.-F."/>
            <person name="Chan K.-G."/>
        </authorList>
    </citation>
    <scope>NUCLEOTIDE SEQUENCE [LARGE SCALE GENOMIC DNA]</scope>
    <source>
        <strain evidence="2">DSM 11628</strain>
    </source>
</reference>
<dbReference type="Proteomes" id="UP000060277">
    <property type="component" value="Chromosome"/>
</dbReference>
<gene>
    <name evidence="1" type="ORF">AT302_08280</name>
</gene>
<organism evidence="1 2">
    <name type="scientific">Pandoraea norimbergensis</name>
    <dbReference type="NCBI Taxonomy" id="93219"/>
    <lineage>
        <taxon>Bacteria</taxon>
        <taxon>Pseudomonadati</taxon>
        <taxon>Pseudomonadota</taxon>
        <taxon>Betaproteobacteria</taxon>
        <taxon>Burkholderiales</taxon>
        <taxon>Burkholderiaceae</taxon>
        <taxon>Pandoraea</taxon>
    </lineage>
</organism>
<evidence type="ECO:0000313" key="2">
    <source>
        <dbReference type="Proteomes" id="UP000060277"/>
    </source>
</evidence>
<evidence type="ECO:0000313" key="1">
    <source>
        <dbReference type="EMBL" id="ALS59749.1"/>
    </source>
</evidence>
<accession>A0ABN4JH13</accession>
<protein>
    <submittedName>
        <fullName evidence="1">Uncharacterized protein</fullName>
    </submittedName>
</protein>
<keyword evidence="2" id="KW-1185">Reference proteome</keyword>
<dbReference type="RefSeq" id="WP_058376669.1">
    <property type="nucleotide sequence ID" value="NZ_CP013480.3"/>
</dbReference>
<sequence length="390" mass="43111">MPVDFAFNQSELETSFKDVAAFFDRTYNAGKRGQAHTYVMLYAAAEARQKGHGVEVLGMLKKAMEGYGKAGEIDPLFRRQFRAPAERQEDMNRIGRELCSVFEAQAAYDSKFKEAPMAKLQTKTGTDILRAMTSDRMELTFETFGIDAAGWTPVRDRGQHSIYLERQASSATDAPRYTIFDPDFAPIQNLSLADAGKWLVERQRGMNVKLITEAPQTPYYRFFAMDLRDISKPPESEPLQDGWRRMDQLCGSFAAPSPTYDIFRSAESFTPSTGVRITIDYLGKLKDGVPHLSANATIVENGKRDQQLTYGDDANFASKTEFLKTVFKDAGVAPTKLPDEAPFTPMMVAAAKAANLLHSVSALPASRDGADKITQAMALPSASVSLAVPH</sequence>